<gene>
    <name evidence="2" type="ORF">AVDCRST_MAG58-1735</name>
</gene>
<dbReference type="AlphaFoldDB" id="A0A6J4QYS8"/>
<dbReference type="PANTHER" id="PTHR30383:SF5">
    <property type="entry name" value="SGNH HYDROLASE-TYPE ESTERASE DOMAIN-CONTAINING PROTEIN"/>
    <property type="match status" value="1"/>
</dbReference>
<dbReference type="GO" id="GO:0004622">
    <property type="term" value="F:phosphatidylcholine lysophospholipase activity"/>
    <property type="evidence" value="ECO:0007669"/>
    <property type="project" value="TreeGrafter"/>
</dbReference>
<dbReference type="EMBL" id="CADCVF010000039">
    <property type="protein sequence ID" value="CAA9457554.1"/>
    <property type="molecule type" value="Genomic_DNA"/>
</dbReference>
<accession>A0A6J4QYS8</accession>
<dbReference type="SUPFAM" id="SSF52266">
    <property type="entry name" value="SGNH hydrolase"/>
    <property type="match status" value="1"/>
</dbReference>
<dbReference type="InterPro" id="IPR013830">
    <property type="entry name" value="SGNH_hydro"/>
</dbReference>
<dbReference type="InterPro" id="IPR051532">
    <property type="entry name" value="Ester_Hydrolysis_Enzymes"/>
</dbReference>
<name>A0A6J4QYS8_9ACTN</name>
<evidence type="ECO:0000259" key="1">
    <source>
        <dbReference type="Pfam" id="PF13472"/>
    </source>
</evidence>
<dbReference type="Gene3D" id="3.40.50.1110">
    <property type="entry name" value="SGNH hydrolase"/>
    <property type="match status" value="1"/>
</dbReference>
<dbReference type="InterPro" id="IPR036514">
    <property type="entry name" value="SGNH_hydro_sf"/>
</dbReference>
<dbReference type="Pfam" id="PF13472">
    <property type="entry name" value="Lipase_GDSL_2"/>
    <property type="match status" value="1"/>
</dbReference>
<dbReference type="PANTHER" id="PTHR30383">
    <property type="entry name" value="THIOESTERASE 1/PROTEASE 1/LYSOPHOSPHOLIPASE L1"/>
    <property type="match status" value="1"/>
</dbReference>
<organism evidence="2">
    <name type="scientific">uncultured Rubrobacteraceae bacterium</name>
    <dbReference type="NCBI Taxonomy" id="349277"/>
    <lineage>
        <taxon>Bacteria</taxon>
        <taxon>Bacillati</taxon>
        <taxon>Actinomycetota</taxon>
        <taxon>Rubrobacteria</taxon>
        <taxon>Rubrobacterales</taxon>
        <taxon>Rubrobacteraceae</taxon>
        <taxon>environmental samples</taxon>
    </lineage>
</organism>
<feature type="domain" description="SGNH hydrolase-type esterase" evidence="1">
    <location>
        <begin position="52"/>
        <end position="264"/>
    </location>
</feature>
<sequence>MQEESRVTGLARRPDMAGTLRRLLRLILVVVLLVGASQGTTLAAPTSWDYVALGDSLATGYGAFKGYVPRYEAHIETDTGVAVTRTNLGRNGWTSSQLLSALSNDPTFRRATREAEIVTWNIGGNDLRAARKSYKNGTCGGDDNQDCLRASVATLKTNWTAITAEVLELRSTSNTIVRTMDIYNPYVRTDIVSDTWQDDGGMNDFQVFKKYVDRVNRHIATTSYTEGVPYAPVYLAFNGTLGDEDPKSKGYLSFDGIHPNNTGHMIIAGELRILGYAPLR</sequence>
<reference evidence="2" key="1">
    <citation type="submission" date="2020-02" db="EMBL/GenBank/DDBJ databases">
        <authorList>
            <person name="Meier V. D."/>
        </authorList>
    </citation>
    <scope>NUCLEOTIDE SEQUENCE</scope>
    <source>
        <strain evidence="2">AVDCRST_MAG58</strain>
    </source>
</reference>
<proteinExistence type="predicted"/>
<evidence type="ECO:0000313" key="2">
    <source>
        <dbReference type="EMBL" id="CAA9457554.1"/>
    </source>
</evidence>
<protein>
    <recommendedName>
        <fullName evidence="1">SGNH hydrolase-type esterase domain-containing protein</fullName>
    </recommendedName>
</protein>